<dbReference type="AlphaFoldDB" id="A0A0E0GVL0"/>
<evidence type="ECO:0000313" key="3">
    <source>
        <dbReference type="Proteomes" id="UP000006591"/>
    </source>
</evidence>
<reference evidence="2" key="2">
    <citation type="submission" date="2018-04" db="EMBL/GenBank/DDBJ databases">
        <title>OnivRS2 (Oryza nivara Reference Sequence Version 2).</title>
        <authorList>
            <person name="Zhang J."/>
            <person name="Kudrna D."/>
            <person name="Lee S."/>
            <person name="Talag J."/>
            <person name="Rajasekar S."/>
            <person name="Welchert J."/>
            <person name="Hsing Y.-I."/>
            <person name="Wing R.A."/>
        </authorList>
    </citation>
    <scope>NUCLEOTIDE SEQUENCE [LARGE SCALE GENOMIC DNA]</scope>
    <source>
        <strain evidence="2">SL10</strain>
    </source>
</reference>
<proteinExistence type="predicted"/>
<dbReference type="HOGENOM" id="CLU_1974090_0_0_1"/>
<evidence type="ECO:0000256" key="1">
    <source>
        <dbReference type="SAM" id="MobiDB-lite"/>
    </source>
</evidence>
<evidence type="ECO:0000313" key="2">
    <source>
        <dbReference type="EnsemblPlants" id="ONIVA03G40510.1"/>
    </source>
</evidence>
<dbReference type="Gramene" id="ONIVA03G40510.1">
    <property type="protein sequence ID" value="ONIVA03G40510.1"/>
    <property type="gene ID" value="ONIVA03G40510"/>
</dbReference>
<sequence length="127" mass="14516">MHRSSPDHGEKRSLFRSQHSTSDLPCVTPPIRDILFPYLLFPIDTQCSTQEIVVRDLPIGDLLCPYPAVSHRHPQFIITLIEGWYVGMPKIYHHLIVQPVNKYAGDGVIRMNNNVIHQIAFGFEQAL</sequence>
<dbReference type="EnsemblPlants" id="ONIVA03G40510.1">
    <property type="protein sequence ID" value="ONIVA03G40510.1"/>
    <property type="gene ID" value="ONIVA03G40510"/>
</dbReference>
<organism evidence="2">
    <name type="scientific">Oryza nivara</name>
    <name type="common">Indian wild rice</name>
    <name type="synonym">Oryza sativa f. spontanea</name>
    <dbReference type="NCBI Taxonomy" id="4536"/>
    <lineage>
        <taxon>Eukaryota</taxon>
        <taxon>Viridiplantae</taxon>
        <taxon>Streptophyta</taxon>
        <taxon>Embryophyta</taxon>
        <taxon>Tracheophyta</taxon>
        <taxon>Spermatophyta</taxon>
        <taxon>Magnoliopsida</taxon>
        <taxon>Liliopsida</taxon>
        <taxon>Poales</taxon>
        <taxon>Poaceae</taxon>
        <taxon>BOP clade</taxon>
        <taxon>Oryzoideae</taxon>
        <taxon>Oryzeae</taxon>
        <taxon>Oryzinae</taxon>
        <taxon>Oryza</taxon>
    </lineage>
</organism>
<protein>
    <submittedName>
        <fullName evidence="2">Uncharacterized protein</fullName>
    </submittedName>
</protein>
<reference evidence="2" key="1">
    <citation type="submission" date="2015-04" db="UniProtKB">
        <authorList>
            <consortium name="EnsemblPlants"/>
        </authorList>
    </citation>
    <scope>IDENTIFICATION</scope>
    <source>
        <strain evidence="2">SL10</strain>
    </source>
</reference>
<dbReference type="Proteomes" id="UP000006591">
    <property type="component" value="Chromosome 3"/>
</dbReference>
<feature type="region of interest" description="Disordered" evidence="1">
    <location>
        <begin position="1"/>
        <end position="21"/>
    </location>
</feature>
<keyword evidence="3" id="KW-1185">Reference proteome</keyword>
<accession>A0A0E0GVL0</accession>
<name>A0A0E0GVL0_ORYNI</name>
<feature type="compositionally biased region" description="Basic and acidic residues" evidence="1">
    <location>
        <begin position="1"/>
        <end position="13"/>
    </location>
</feature>